<feature type="domain" description="N-acetyltransferase" evidence="3">
    <location>
        <begin position="1"/>
        <end position="150"/>
    </location>
</feature>
<dbReference type="InterPro" id="IPR016181">
    <property type="entry name" value="Acyl_CoA_acyltransferase"/>
</dbReference>
<organism evidence="4 5">
    <name type="scientific">Meridianimarinicoccus marinus</name>
    <dbReference type="NCBI Taxonomy" id="3231483"/>
    <lineage>
        <taxon>Bacteria</taxon>
        <taxon>Pseudomonadati</taxon>
        <taxon>Pseudomonadota</taxon>
        <taxon>Alphaproteobacteria</taxon>
        <taxon>Rhodobacterales</taxon>
        <taxon>Paracoccaceae</taxon>
        <taxon>Meridianimarinicoccus</taxon>
    </lineage>
</organism>
<evidence type="ECO:0000259" key="3">
    <source>
        <dbReference type="PROSITE" id="PS51186"/>
    </source>
</evidence>
<dbReference type="PANTHER" id="PTHR43877">
    <property type="entry name" value="AMINOALKYLPHOSPHONATE N-ACETYLTRANSFERASE-RELATED-RELATED"/>
    <property type="match status" value="1"/>
</dbReference>
<sequence length="150" mass="16193">MGAGPVGPSGAVIAIAAAPDPTLAEDQLRQHLIADNRRVSTIGDQSPVVLEARNRAGHLLGGVAAVLWGQCLEIDLLWVDPDGRGQGIGSWLLADLERRARAQGGRRAFVNTFSFQAPTFYRRAGYREVYRQDGFGDGTVSKVFFEKDLG</sequence>
<comment type="caution">
    <text evidence="4">The sequence shown here is derived from an EMBL/GenBank/DDBJ whole genome shotgun (WGS) entry which is preliminary data.</text>
</comment>
<keyword evidence="2" id="KW-0012">Acyltransferase</keyword>
<protein>
    <submittedName>
        <fullName evidence="4">GNAT family N-acetyltransferase</fullName>
    </submittedName>
</protein>
<dbReference type="EMBL" id="JBFBVU010000006">
    <property type="protein sequence ID" value="MEV8466499.1"/>
    <property type="molecule type" value="Genomic_DNA"/>
</dbReference>
<dbReference type="CDD" id="cd04301">
    <property type="entry name" value="NAT_SF"/>
    <property type="match status" value="1"/>
</dbReference>
<dbReference type="Gene3D" id="3.40.630.30">
    <property type="match status" value="1"/>
</dbReference>
<gene>
    <name evidence="4" type="ORF">AB0T83_06855</name>
</gene>
<keyword evidence="1" id="KW-0808">Transferase</keyword>
<dbReference type="PROSITE" id="PS51186">
    <property type="entry name" value="GNAT"/>
    <property type="match status" value="1"/>
</dbReference>
<evidence type="ECO:0000256" key="2">
    <source>
        <dbReference type="ARBA" id="ARBA00023315"/>
    </source>
</evidence>
<dbReference type="Pfam" id="PF00583">
    <property type="entry name" value="Acetyltransf_1"/>
    <property type="match status" value="1"/>
</dbReference>
<dbReference type="Proteomes" id="UP001553161">
    <property type="component" value="Unassembled WGS sequence"/>
</dbReference>
<keyword evidence="5" id="KW-1185">Reference proteome</keyword>
<evidence type="ECO:0000313" key="4">
    <source>
        <dbReference type="EMBL" id="MEV8466499.1"/>
    </source>
</evidence>
<dbReference type="InterPro" id="IPR050832">
    <property type="entry name" value="Bact_Acetyltransf"/>
</dbReference>
<accession>A0ABV3L4J4</accession>
<name>A0ABV3L4J4_9RHOB</name>
<dbReference type="SUPFAM" id="SSF55729">
    <property type="entry name" value="Acyl-CoA N-acyltransferases (Nat)"/>
    <property type="match status" value="1"/>
</dbReference>
<dbReference type="RefSeq" id="WP_366192298.1">
    <property type="nucleotide sequence ID" value="NZ_JBFBVU010000006.1"/>
</dbReference>
<proteinExistence type="predicted"/>
<evidence type="ECO:0000313" key="5">
    <source>
        <dbReference type="Proteomes" id="UP001553161"/>
    </source>
</evidence>
<evidence type="ECO:0000256" key="1">
    <source>
        <dbReference type="ARBA" id="ARBA00022679"/>
    </source>
</evidence>
<dbReference type="InterPro" id="IPR000182">
    <property type="entry name" value="GNAT_dom"/>
</dbReference>
<reference evidence="4 5" key="1">
    <citation type="submission" date="2024-07" db="EMBL/GenBank/DDBJ databases">
        <authorList>
            <person name="Kang M."/>
        </authorList>
    </citation>
    <scope>NUCLEOTIDE SEQUENCE [LARGE SCALE GENOMIC DNA]</scope>
    <source>
        <strain evidence="4 5">DFM31</strain>
    </source>
</reference>